<evidence type="ECO:0000256" key="1">
    <source>
        <dbReference type="SAM" id="MobiDB-lite"/>
    </source>
</evidence>
<evidence type="ECO:0000313" key="3">
    <source>
        <dbReference type="Proteomes" id="UP000647172"/>
    </source>
</evidence>
<evidence type="ECO:0000313" key="2">
    <source>
        <dbReference type="EMBL" id="GIE49932.1"/>
    </source>
</evidence>
<dbReference type="GO" id="GO:0008641">
    <property type="term" value="F:ubiquitin-like modifier activating enzyme activity"/>
    <property type="evidence" value="ECO:0007669"/>
    <property type="project" value="InterPro"/>
</dbReference>
<organism evidence="2 3">
    <name type="scientific">Actinoplanes nipponensis</name>
    <dbReference type="NCBI Taxonomy" id="135950"/>
    <lineage>
        <taxon>Bacteria</taxon>
        <taxon>Bacillati</taxon>
        <taxon>Actinomycetota</taxon>
        <taxon>Actinomycetes</taxon>
        <taxon>Micromonosporales</taxon>
        <taxon>Micromonosporaceae</taxon>
        <taxon>Actinoplanes</taxon>
    </lineage>
</organism>
<comment type="caution">
    <text evidence="2">The sequence shown here is derived from an EMBL/GenBank/DDBJ whole genome shotgun (WGS) entry which is preliminary data.</text>
</comment>
<keyword evidence="3" id="KW-1185">Reference proteome</keyword>
<dbReference type="SUPFAM" id="SSF69572">
    <property type="entry name" value="Activating enzymes of the ubiquitin-like proteins"/>
    <property type="match status" value="1"/>
</dbReference>
<dbReference type="AlphaFoldDB" id="A0A919JIW1"/>
<feature type="region of interest" description="Disordered" evidence="1">
    <location>
        <begin position="322"/>
        <end position="387"/>
    </location>
</feature>
<reference evidence="2" key="1">
    <citation type="submission" date="2021-01" db="EMBL/GenBank/DDBJ databases">
        <title>Whole genome shotgun sequence of Actinoplanes nipponensis NBRC 14063.</title>
        <authorList>
            <person name="Komaki H."/>
            <person name="Tamura T."/>
        </authorList>
    </citation>
    <scope>NUCLEOTIDE SEQUENCE</scope>
    <source>
        <strain evidence="2">NBRC 14063</strain>
    </source>
</reference>
<accession>A0A919JIW1</accession>
<dbReference type="RefSeq" id="WP_239130119.1">
    <property type="nucleotide sequence ID" value="NZ_BAAAYJ010000107.1"/>
</dbReference>
<dbReference type="InterPro" id="IPR035985">
    <property type="entry name" value="Ubiquitin-activating_enz"/>
</dbReference>
<dbReference type="Gene3D" id="3.40.50.720">
    <property type="entry name" value="NAD(P)-binding Rossmann-like Domain"/>
    <property type="match status" value="1"/>
</dbReference>
<dbReference type="EMBL" id="BOMQ01000043">
    <property type="protein sequence ID" value="GIE49932.1"/>
    <property type="molecule type" value="Genomic_DNA"/>
</dbReference>
<dbReference type="Proteomes" id="UP000647172">
    <property type="component" value="Unassembled WGS sequence"/>
</dbReference>
<protein>
    <submittedName>
        <fullName evidence="2">Thiamin biosynthesis protein</fullName>
    </submittedName>
</protein>
<gene>
    <name evidence="2" type="ORF">Ani05nite_34660</name>
</gene>
<name>A0A919JIW1_9ACTN</name>
<proteinExistence type="predicted"/>
<sequence length="387" mass="39907">MSRTPLPRPTLLPGLPRIWRTPHTLQLGLDPARAVLLDLPEPGAARLLDLLDGAHSERHALARAGPLGLRSDEAVTLLDTLHAAGLVVPAQSLFPPAMPARLTTEAAALAFAGPATSPARTLRRRASARIVVTGSGRLAAGVAVALAEAGTGHVQADLTGAVTRHELPGGPLSEADIGRPRAEAVASAIQRAAPGTETRPVRRGAASLVVQLGPGPSPTRPSGAGVHRNRPHLTATVREGRVIVGPLVLPGAAPCPNCITLHHADRDATWPQTAWDPGPAALEPCAVTTLLAATAAIAAEALIHLDGGIPETLGAEMAISAPGRSRRRTWPPHPSCPCARRHRPDAAGEAGPRKSGMGHTQAEGTAIDGRQSGYLARPRPICRHGSG</sequence>